<dbReference type="InterPro" id="IPR036397">
    <property type="entry name" value="RNaseH_sf"/>
</dbReference>
<dbReference type="OrthoDB" id="1751476at2759"/>
<dbReference type="PANTHER" id="PTHR42648">
    <property type="entry name" value="TRANSPOSASE, PUTATIVE-RELATED"/>
    <property type="match status" value="1"/>
</dbReference>
<dbReference type="InterPro" id="IPR039537">
    <property type="entry name" value="Retrotran_Ty1/copia-like"/>
</dbReference>
<keyword evidence="2" id="KW-0378">Hydrolase</keyword>
<dbReference type="SUPFAM" id="SSF53098">
    <property type="entry name" value="Ribonuclease H-like"/>
    <property type="match status" value="1"/>
</dbReference>
<evidence type="ECO:0000313" key="7">
    <source>
        <dbReference type="Proteomes" id="UP000321393"/>
    </source>
</evidence>
<evidence type="ECO:0000256" key="1">
    <source>
        <dbReference type="ARBA" id="ARBA00022723"/>
    </source>
</evidence>
<evidence type="ECO:0000256" key="2">
    <source>
        <dbReference type="ARBA" id="ARBA00022801"/>
    </source>
</evidence>
<dbReference type="GO" id="GO:0046872">
    <property type="term" value="F:metal ion binding"/>
    <property type="evidence" value="ECO:0007669"/>
    <property type="project" value="UniProtKB-KW"/>
</dbReference>
<keyword evidence="1" id="KW-0479">Metal-binding</keyword>
<name>A0A5A7T879_CUCMM</name>
<evidence type="ECO:0000256" key="3">
    <source>
        <dbReference type="SAM" id="Coils"/>
    </source>
</evidence>
<dbReference type="GO" id="GO:0016787">
    <property type="term" value="F:hydrolase activity"/>
    <property type="evidence" value="ECO:0007669"/>
    <property type="project" value="UniProtKB-KW"/>
</dbReference>
<dbReference type="InterPro" id="IPR013103">
    <property type="entry name" value="RVT_2"/>
</dbReference>
<accession>A0A5A7T879</accession>
<dbReference type="GO" id="GO:0003676">
    <property type="term" value="F:nucleic acid binding"/>
    <property type="evidence" value="ECO:0007669"/>
    <property type="project" value="InterPro"/>
</dbReference>
<dbReference type="EMBL" id="SSTE01018846">
    <property type="protein sequence ID" value="KAA0037777.1"/>
    <property type="molecule type" value="Genomic_DNA"/>
</dbReference>
<feature type="compositionally biased region" description="Polar residues" evidence="4">
    <location>
        <begin position="578"/>
        <end position="589"/>
    </location>
</feature>
<feature type="region of interest" description="Disordered" evidence="4">
    <location>
        <begin position="564"/>
        <end position="614"/>
    </location>
</feature>
<dbReference type="GO" id="GO:0015074">
    <property type="term" value="P:DNA integration"/>
    <property type="evidence" value="ECO:0007669"/>
    <property type="project" value="InterPro"/>
</dbReference>
<keyword evidence="3" id="KW-0175">Coiled coil</keyword>
<evidence type="ECO:0000259" key="5">
    <source>
        <dbReference type="PROSITE" id="PS50994"/>
    </source>
</evidence>
<feature type="domain" description="Integrase catalytic" evidence="5">
    <location>
        <begin position="150"/>
        <end position="321"/>
    </location>
</feature>
<dbReference type="Gene3D" id="3.30.420.10">
    <property type="entry name" value="Ribonuclease H-like superfamily/Ribonuclease H"/>
    <property type="match status" value="1"/>
</dbReference>
<organism evidence="6 7">
    <name type="scientific">Cucumis melo var. makuwa</name>
    <name type="common">Oriental melon</name>
    <dbReference type="NCBI Taxonomy" id="1194695"/>
    <lineage>
        <taxon>Eukaryota</taxon>
        <taxon>Viridiplantae</taxon>
        <taxon>Streptophyta</taxon>
        <taxon>Embryophyta</taxon>
        <taxon>Tracheophyta</taxon>
        <taxon>Spermatophyta</taxon>
        <taxon>Magnoliopsida</taxon>
        <taxon>eudicotyledons</taxon>
        <taxon>Gunneridae</taxon>
        <taxon>Pentapetalae</taxon>
        <taxon>rosids</taxon>
        <taxon>fabids</taxon>
        <taxon>Cucurbitales</taxon>
        <taxon>Cucurbitaceae</taxon>
        <taxon>Benincaseae</taxon>
        <taxon>Cucumis</taxon>
    </lineage>
</organism>
<dbReference type="InterPro" id="IPR001584">
    <property type="entry name" value="Integrase_cat-core"/>
</dbReference>
<reference evidence="6 7" key="1">
    <citation type="submission" date="2019-08" db="EMBL/GenBank/DDBJ databases">
        <title>Draft genome sequences of two oriental melons (Cucumis melo L. var makuwa).</title>
        <authorList>
            <person name="Kwon S.-Y."/>
        </authorList>
    </citation>
    <scope>NUCLEOTIDE SEQUENCE [LARGE SCALE GENOMIC DNA]</scope>
    <source>
        <strain evidence="7">cv. SW 3</strain>
        <tissue evidence="6">Leaf</tissue>
    </source>
</reference>
<sequence>MTKKFKIMNNVGTSVKTGRHDGKNSTRKAECPTYLRRQKKNYYATLSDEDSDADEVDHGMNAFTACITEINSEVNSEYFENEEDEELKLEKLKILRKEDSEARAIQKERIQDLMEENERLMEVISSLKVKLKENGSSKYDLEFDASIRSVKITPEWVFKTYDWQLVILYMRLRKLGYISLISLDKVIRNEAIVGIPFLDINGPMQTESLGRKKYVLVVVGKKIIRIHSDHGNEFDSEELNNFYKSEGIHHEFAAPISPQQNGVVERKNRTLQEMAQVMIHVKNLPLNFWAEAVNTACHIHNRVTTRSGTTVTLYELWKGRKPNVNRAYIVFNIKSGTVMETINVVVMPKDDSQLDSNVTKNKARLVVQGYAQVEGVDFDETFALVARLEAIRLLLTSRPDIAYAVGRCARYQSDPRISHLNAVKRIIEYVHDSTTVNTRKGIYTDKSSEEVLKAPNIPTNFDDLDDVPLARLLKKVAAPDVFPEKSADLVLFVHSQESSSSEDVFVPTPRLRQTSSIEPGPSHYSPPIQWPIPDNIASTDPHAAPVEDVVEPVGNEDVVEPVDIDDHNDEVPVDDNVDQSAQQETQSVPTEPKPSRKKVQQNRRNITTKTSKKKVPLNIPSIPIDGISFHLEESVQRWKFVVQRRIADEVNISDKHHSCVSIVNLIEKARGLKFTISPTVINGFLGNVVSNKFSPSSPSTDVLAFVLSRGTLSSWSANSIPVVALSVKYAILYKIGIANWFPSFHAFSNSVALGTFLYRICNDDRGSHVPDIDHDLHPSRWPRLFDTTDWDEVTDGFFIDRELASRILNALTAESHSLSTVISLLSEHRLKIDSLIRHLKTFAPSSSRGDPSSNCFFSGSHGEWSAG</sequence>
<feature type="compositionally biased region" description="Acidic residues" evidence="4">
    <location>
        <begin position="564"/>
        <end position="577"/>
    </location>
</feature>
<dbReference type="AlphaFoldDB" id="A0A5A7T879"/>
<dbReference type="PROSITE" id="PS50994">
    <property type="entry name" value="INTEGRASE"/>
    <property type="match status" value="1"/>
</dbReference>
<dbReference type="Proteomes" id="UP000321393">
    <property type="component" value="Unassembled WGS sequence"/>
</dbReference>
<comment type="caution">
    <text evidence="6">The sequence shown here is derived from an EMBL/GenBank/DDBJ whole genome shotgun (WGS) entry which is preliminary data.</text>
</comment>
<proteinExistence type="predicted"/>
<protein>
    <submittedName>
        <fullName evidence="6">Envelope-like protein</fullName>
    </submittedName>
</protein>
<dbReference type="Pfam" id="PF07727">
    <property type="entry name" value="RVT_2"/>
    <property type="match status" value="1"/>
</dbReference>
<evidence type="ECO:0000313" key="6">
    <source>
        <dbReference type="EMBL" id="KAA0037777.1"/>
    </source>
</evidence>
<dbReference type="PANTHER" id="PTHR42648:SF21">
    <property type="entry name" value="CYSTEINE-RICH RLK (RECEPTOR-LIKE PROTEIN KINASE) 8"/>
    <property type="match status" value="1"/>
</dbReference>
<feature type="region of interest" description="Disordered" evidence="4">
    <location>
        <begin position="502"/>
        <end position="541"/>
    </location>
</feature>
<evidence type="ECO:0000256" key="4">
    <source>
        <dbReference type="SAM" id="MobiDB-lite"/>
    </source>
</evidence>
<dbReference type="InterPro" id="IPR012337">
    <property type="entry name" value="RNaseH-like_sf"/>
</dbReference>
<gene>
    <name evidence="6" type="ORF">E6C27_scaffold471G00090</name>
</gene>
<feature type="coiled-coil region" evidence="3">
    <location>
        <begin position="103"/>
        <end position="130"/>
    </location>
</feature>